<gene>
    <name evidence="3" type="ORF">SAMN05661077_0094</name>
</gene>
<dbReference type="RefSeq" id="WP_054966807.1">
    <property type="nucleotide sequence ID" value="NZ_FMUN01000012.1"/>
</dbReference>
<sequence length="267" mass="30956">MDQRYASLVLLLHPNRGRPRTLYIRRVVFFALVALLVLGLPGSLWGAFQLGMIWRAHSTDRLEARVESLEHQKGNMEDTIRELRSRAAQFESDKARQSGQLEKLRQVLNGLETRNNNLQDQVAFYRSILDPDKAHRDTSVRDFRVHRVDGPGRSYGYSFRLIQGIGKKEPVRGYARVVVTFLNGDGEEETRFFPEGAEHRKRGMDAEFRYFQNFRGRIQLPEKAQPIRATVQLYDRNSLGELLSQAHDWDRLVQVKEKEDGDDSQET</sequence>
<dbReference type="STRING" id="381306.AN478_11700"/>
<feature type="transmembrane region" description="Helical" evidence="2">
    <location>
        <begin position="27"/>
        <end position="48"/>
    </location>
</feature>
<evidence type="ECO:0000256" key="2">
    <source>
        <dbReference type="SAM" id="Phobius"/>
    </source>
</evidence>
<reference evidence="4" key="1">
    <citation type="submission" date="2016-10" db="EMBL/GenBank/DDBJ databases">
        <authorList>
            <person name="Varghese N."/>
        </authorList>
    </citation>
    <scope>NUCLEOTIDE SEQUENCE [LARGE SCALE GENOMIC DNA]</scope>
    <source>
        <strain evidence="4">HL 19</strain>
    </source>
</reference>
<name>A0A0P9CRU6_9GAMM</name>
<dbReference type="EMBL" id="FMUN01000012">
    <property type="protein sequence ID" value="SCY67070.1"/>
    <property type="molecule type" value="Genomic_DNA"/>
</dbReference>
<feature type="coiled-coil region" evidence="1">
    <location>
        <begin position="59"/>
        <end position="128"/>
    </location>
</feature>
<protein>
    <recommendedName>
        <fullName evidence="5">Transmembrane protein</fullName>
    </recommendedName>
</protein>
<evidence type="ECO:0000256" key="1">
    <source>
        <dbReference type="SAM" id="Coils"/>
    </source>
</evidence>
<organism evidence="3 4">
    <name type="scientific">Thiohalorhabdus denitrificans</name>
    <dbReference type="NCBI Taxonomy" id="381306"/>
    <lineage>
        <taxon>Bacteria</taxon>
        <taxon>Pseudomonadati</taxon>
        <taxon>Pseudomonadota</taxon>
        <taxon>Gammaproteobacteria</taxon>
        <taxon>Thiohalorhabdales</taxon>
        <taxon>Thiohalorhabdaceae</taxon>
        <taxon>Thiohalorhabdus</taxon>
    </lineage>
</organism>
<dbReference type="Proteomes" id="UP000183104">
    <property type="component" value="Unassembled WGS sequence"/>
</dbReference>
<evidence type="ECO:0000313" key="4">
    <source>
        <dbReference type="Proteomes" id="UP000183104"/>
    </source>
</evidence>
<accession>A0A0P9CRU6</accession>
<keyword evidence="2" id="KW-0812">Transmembrane</keyword>
<keyword evidence="2" id="KW-0472">Membrane</keyword>
<dbReference type="Pfam" id="PF20567">
    <property type="entry name" value="DUF6776"/>
    <property type="match status" value="1"/>
</dbReference>
<keyword evidence="4" id="KW-1185">Reference proteome</keyword>
<keyword evidence="1" id="KW-0175">Coiled coil</keyword>
<evidence type="ECO:0000313" key="3">
    <source>
        <dbReference type="EMBL" id="SCY67070.1"/>
    </source>
</evidence>
<evidence type="ECO:0008006" key="5">
    <source>
        <dbReference type="Google" id="ProtNLM"/>
    </source>
</evidence>
<dbReference type="AlphaFoldDB" id="A0A0P9CRU6"/>
<keyword evidence="2" id="KW-1133">Transmembrane helix</keyword>
<proteinExistence type="predicted"/>
<dbReference type="InterPro" id="IPR046703">
    <property type="entry name" value="DUF6776"/>
</dbReference>
<dbReference type="OrthoDB" id="7056878at2"/>